<reference evidence="1 2" key="1">
    <citation type="journal article" date="2011" name="J. Bacteriol.">
        <title>Complete Genome Sequence of the Type Strain Pseudomonas stutzeri CGMCC 1.1803.</title>
        <authorList>
            <person name="Chen M."/>
            <person name="Yan Y."/>
            <person name="Zhang W."/>
            <person name="Lu W."/>
            <person name="Wang J."/>
            <person name="Ping S."/>
            <person name="Lin M."/>
        </authorList>
    </citation>
    <scope>NUCLEOTIDE SEQUENCE [LARGE SCALE GENOMIC DNA]</scope>
    <source>
        <strain evidence="2">ATCC 17588 / DSM 5190 / CCUG 11256 / JCM 5965 / LMG 11199 / NCIMB 11358 / Stanier 221</strain>
    </source>
</reference>
<protein>
    <submittedName>
        <fullName evidence="1">Uncharacterized protein</fullName>
    </submittedName>
</protein>
<dbReference type="EMBL" id="CP002881">
    <property type="protein sequence ID" value="AEJ03320.1"/>
    <property type="molecule type" value="Genomic_DNA"/>
</dbReference>
<sequence length="47" mass="5261">MHLAGFLVQQAWPRRAAVGRRRHAAGWQVRAVQAQRLRVTPRASGEG</sequence>
<dbReference type="KEGG" id="psz:PSTAB_0039"/>
<reference evidence="2" key="3">
    <citation type="submission" date="2011-06" db="EMBL/GenBank/DDBJ databases">
        <title>Complete genome sequence of Pseudomonas stutzeri strain CGMCC 1.1803.</title>
        <authorList>
            <person name="Yan Y."/>
            <person name="Chen M."/>
            <person name="Lu W."/>
            <person name="Zhang W."/>
            <person name="Ping S."/>
            <person name="Lin M."/>
        </authorList>
    </citation>
    <scope>NUCLEOTIDE SEQUENCE [LARGE SCALE GENOMIC DNA]</scope>
    <source>
        <strain evidence="2">ATCC 17588 / DSM 5190 / CCUG 11256 / JCM 5965 / LMG 11199 / NCIMB 11358 / Stanier 221</strain>
    </source>
</reference>
<gene>
    <name evidence="1" type="ordered locus">PSTAB_0039</name>
</gene>
<reference key="2">
    <citation type="submission" date="2011-06" db="EMBL/GenBank/DDBJ databases">
        <title>Complete Genome Sequence of Pseudomonas stutzeri Strain CGMCC 1.1803.</title>
        <authorList>
            <person name="Yan Y."/>
            <person name="Chen M."/>
            <person name="Lu W."/>
            <person name="Zhang W."/>
            <person name="Ping S."/>
            <person name="Lin M."/>
        </authorList>
    </citation>
    <scope>NUCLEOTIDE SEQUENCE</scope>
    <source>
        <strain>ATCC 17588</strain>
    </source>
</reference>
<evidence type="ECO:0000313" key="1">
    <source>
        <dbReference type="EMBL" id="AEJ03320.1"/>
    </source>
</evidence>
<accession>A0A0H3YNM4</accession>
<dbReference type="Proteomes" id="UP000008932">
    <property type="component" value="Chromosome"/>
</dbReference>
<proteinExistence type="predicted"/>
<name>F8H3A4_STUS2</name>
<evidence type="ECO:0000313" key="2">
    <source>
        <dbReference type="Proteomes" id="UP000008932"/>
    </source>
</evidence>
<dbReference type="HOGENOM" id="CLU_3172361_0_0_6"/>
<organism evidence="1 2">
    <name type="scientific">Stutzerimonas stutzeri (strain ATCC 17588 / DSM 5190 / CCUG 11256 / JCM 5965 / LMG 11199 / NBRC 14165 / NCIMB 11358 / Stanier 221)</name>
    <name type="common">Pseudomonas stutzeri</name>
    <dbReference type="NCBI Taxonomy" id="96563"/>
    <lineage>
        <taxon>Bacteria</taxon>
        <taxon>Pseudomonadati</taxon>
        <taxon>Pseudomonadota</taxon>
        <taxon>Gammaproteobacteria</taxon>
        <taxon>Pseudomonadales</taxon>
        <taxon>Pseudomonadaceae</taxon>
        <taxon>Stutzerimonas</taxon>
    </lineage>
</organism>
<dbReference type="AlphaFoldDB" id="F8H3A4"/>
<accession>F8H3A4</accession>